<dbReference type="Proteomes" id="UP000076580">
    <property type="component" value="Chromosome 03"/>
</dbReference>
<sequence>MVFPRLVGTVVVTTALARGSSRRPSASIAIKRAPRSVQRLRLGLRRAGSHSRGHVHLALLKVKRSRMMHCCQVSLWLSPAVVFAVLARSPPRLGLTLRLPRGQHSRLLASISAHVSVGFKPVTVTVMR</sequence>
<organism evidence="1 2">
    <name type="scientific">Drechmeria coniospora</name>
    <name type="common">Nematophagous fungus</name>
    <name type="synonym">Meria coniospora</name>
    <dbReference type="NCBI Taxonomy" id="98403"/>
    <lineage>
        <taxon>Eukaryota</taxon>
        <taxon>Fungi</taxon>
        <taxon>Dikarya</taxon>
        <taxon>Ascomycota</taxon>
        <taxon>Pezizomycotina</taxon>
        <taxon>Sordariomycetes</taxon>
        <taxon>Hypocreomycetidae</taxon>
        <taxon>Hypocreales</taxon>
        <taxon>Ophiocordycipitaceae</taxon>
        <taxon>Drechmeria</taxon>
    </lineage>
</organism>
<keyword evidence="2" id="KW-1185">Reference proteome</keyword>
<comment type="caution">
    <text evidence="1">The sequence shown here is derived from an EMBL/GenBank/DDBJ whole genome shotgun (WGS) entry which is preliminary data.</text>
</comment>
<protein>
    <submittedName>
        <fullName evidence="1">Uncharacterized protein</fullName>
    </submittedName>
</protein>
<accession>A0A151GBD4</accession>
<dbReference type="EMBL" id="LAYC01000003">
    <property type="protein sequence ID" value="KYK54420.1"/>
    <property type="molecule type" value="Genomic_DNA"/>
</dbReference>
<dbReference type="RefSeq" id="XP_040653772.1">
    <property type="nucleotide sequence ID" value="XM_040803668.1"/>
</dbReference>
<reference evidence="1 2" key="1">
    <citation type="journal article" date="2016" name="Sci. Rep.">
        <title>Insights into Adaptations to a Near-Obligate Nematode Endoparasitic Lifestyle from the Finished Genome of Drechmeria coniospora.</title>
        <authorList>
            <person name="Zhang L."/>
            <person name="Zhou Z."/>
            <person name="Guo Q."/>
            <person name="Fokkens L."/>
            <person name="Miskei M."/>
            <person name="Pocsi I."/>
            <person name="Zhang W."/>
            <person name="Chen M."/>
            <person name="Wang L."/>
            <person name="Sun Y."/>
            <person name="Donzelli B.G."/>
            <person name="Gibson D.M."/>
            <person name="Nelson D.R."/>
            <person name="Luo J.G."/>
            <person name="Rep M."/>
            <person name="Liu H."/>
            <person name="Yang S."/>
            <person name="Wang J."/>
            <person name="Krasnoff S.B."/>
            <person name="Xu Y."/>
            <person name="Molnar I."/>
            <person name="Lin M."/>
        </authorList>
    </citation>
    <scope>NUCLEOTIDE SEQUENCE [LARGE SCALE GENOMIC DNA]</scope>
    <source>
        <strain evidence="1 2">ARSEF 6962</strain>
    </source>
</reference>
<evidence type="ECO:0000313" key="2">
    <source>
        <dbReference type="Proteomes" id="UP000076580"/>
    </source>
</evidence>
<gene>
    <name evidence="1" type="ORF">DCS_06378</name>
</gene>
<evidence type="ECO:0000313" key="1">
    <source>
        <dbReference type="EMBL" id="KYK54420.1"/>
    </source>
</evidence>
<dbReference type="AlphaFoldDB" id="A0A151GBD4"/>
<dbReference type="InParanoid" id="A0A151GBD4"/>
<dbReference type="GeneID" id="63719021"/>
<name>A0A151GBD4_DRECN</name>
<proteinExistence type="predicted"/>